<organism evidence="1 2">
    <name type="scientific">Puccinia striiformis f. sp. tritici</name>
    <dbReference type="NCBI Taxonomy" id="168172"/>
    <lineage>
        <taxon>Eukaryota</taxon>
        <taxon>Fungi</taxon>
        <taxon>Dikarya</taxon>
        <taxon>Basidiomycota</taxon>
        <taxon>Pucciniomycotina</taxon>
        <taxon>Pucciniomycetes</taxon>
        <taxon>Pucciniales</taxon>
        <taxon>Pucciniaceae</taxon>
        <taxon>Puccinia</taxon>
    </lineage>
</organism>
<sequence length="477" mass="53583">ISHVKGSSAFGHSAAKLILHQPLPQISSLLGMNKPRVELSDATNGTGAELTTGTNEPGTQKSETKLSDITNEAEPNHDSTEIVKRSLESEESGANPKRSKTVSASRKAGKRLYRARKRKKDRANEFETVISNQSRLVGITISSKKVLQFDLFPEISKEIAIERENKSKEAKHDHSDKDTQKTANLHPVPRAPTEEEQADAAKQVKDWFRPNNRGCTRLTTQYSTETVCLVELLKFESLDQKQRNDLDFLCAFFHSCRQFMISPTASGTLSCDDITSAIGWSKDITRLEILDRYRNEKAIETNQDLYSKFMEDSEKAGSILWDTFYTFGNVAADKTRQHMKKLAESGLGSSLAFPSNEFFNDHQPDEDRESDPPLSFAIVIPTFDSTGKIASESEGHRVDNGEFVFPDIKQAIQFPSDNICVMIFRAQQHAHGTLPATEFEDSTKLMICIQPPNLQDNRTRKNNPHETRDEQNSTLEN</sequence>
<gene>
    <name evidence="1" type="ORF">MJO28_011665</name>
</gene>
<keyword evidence="2" id="KW-1185">Reference proteome</keyword>
<reference evidence="2" key="1">
    <citation type="journal article" date="2018" name="BMC Genomics">
        <title>Genomic insights into host adaptation between the wheat stripe rust pathogen (Puccinia striiformis f. sp. tritici) and the barley stripe rust pathogen (Puccinia striiformis f. sp. hordei).</title>
        <authorList>
            <person name="Xia C."/>
            <person name="Wang M."/>
            <person name="Yin C."/>
            <person name="Cornejo O.E."/>
            <person name="Hulbert S.H."/>
            <person name="Chen X."/>
        </authorList>
    </citation>
    <scope>NUCLEOTIDE SEQUENCE [LARGE SCALE GENOMIC DNA]</scope>
    <source>
        <strain evidence="2">93-210</strain>
    </source>
</reference>
<name>A0ACC0E367_9BASI</name>
<proteinExistence type="predicted"/>
<dbReference type="EMBL" id="CM045875">
    <property type="protein sequence ID" value="KAI7944137.1"/>
    <property type="molecule type" value="Genomic_DNA"/>
</dbReference>
<feature type="non-terminal residue" evidence="1">
    <location>
        <position position="1"/>
    </location>
</feature>
<protein>
    <submittedName>
        <fullName evidence="1">Uncharacterized protein</fullName>
    </submittedName>
</protein>
<reference evidence="1 2" key="3">
    <citation type="journal article" date="2022" name="Microbiol. Spectr.">
        <title>Folding features and dynamics of 3D genome architecture in plant fungal pathogens.</title>
        <authorList>
            <person name="Xia C."/>
        </authorList>
    </citation>
    <scope>NUCLEOTIDE SEQUENCE [LARGE SCALE GENOMIC DNA]</scope>
    <source>
        <strain evidence="1 2">93-210</strain>
    </source>
</reference>
<dbReference type="Proteomes" id="UP001060170">
    <property type="component" value="Chromosome 11"/>
</dbReference>
<accession>A0ACC0E367</accession>
<evidence type="ECO:0000313" key="1">
    <source>
        <dbReference type="EMBL" id="KAI7944137.1"/>
    </source>
</evidence>
<reference evidence="2" key="2">
    <citation type="journal article" date="2018" name="Mol. Plant Microbe Interact.">
        <title>Genome sequence resources for the wheat stripe rust pathogen (Puccinia striiformis f. sp. tritici) and the barley stripe rust pathogen (Puccinia striiformis f. sp. hordei).</title>
        <authorList>
            <person name="Xia C."/>
            <person name="Wang M."/>
            <person name="Yin C."/>
            <person name="Cornejo O.E."/>
            <person name="Hulbert S.H."/>
            <person name="Chen X."/>
        </authorList>
    </citation>
    <scope>NUCLEOTIDE SEQUENCE [LARGE SCALE GENOMIC DNA]</scope>
    <source>
        <strain evidence="2">93-210</strain>
    </source>
</reference>
<comment type="caution">
    <text evidence="1">The sequence shown here is derived from an EMBL/GenBank/DDBJ whole genome shotgun (WGS) entry which is preliminary data.</text>
</comment>
<evidence type="ECO:0000313" key="2">
    <source>
        <dbReference type="Proteomes" id="UP001060170"/>
    </source>
</evidence>